<feature type="region of interest" description="Disordered" evidence="1">
    <location>
        <begin position="1"/>
        <end position="105"/>
    </location>
</feature>
<protein>
    <submittedName>
        <fullName evidence="2">Uncharacterized protein</fullName>
    </submittedName>
</protein>
<accession>A0A4Z1K706</accession>
<keyword evidence="3" id="KW-1185">Reference proteome</keyword>
<dbReference type="AlphaFoldDB" id="A0A4Z1K706"/>
<feature type="compositionally biased region" description="Polar residues" evidence="1">
    <location>
        <begin position="32"/>
        <end position="41"/>
    </location>
</feature>
<reference evidence="2 3" key="1">
    <citation type="submission" date="2017-12" db="EMBL/GenBank/DDBJ databases">
        <title>Comparative genomics of Botrytis spp.</title>
        <authorList>
            <person name="Valero-Jimenez C.A."/>
            <person name="Tapia P."/>
            <person name="Veloso J."/>
            <person name="Silva-Moreno E."/>
            <person name="Staats M."/>
            <person name="Valdes J.H."/>
            <person name="Van Kan J.A.L."/>
        </authorList>
    </citation>
    <scope>NUCLEOTIDE SEQUENCE [LARGE SCALE GENOMIC DNA]</scope>
    <source>
        <strain evidence="2 3">MUCL3349</strain>
    </source>
</reference>
<organism evidence="2 3">
    <name type="scientific">Botrytis porri</name>
    <dbReference type="NCBI Taxonomy" id="87229"/>
    <lineage>
        <taxon>Eukaryota</taxon>
        <taxon>Fungi</taxon>
        <taxon>Dikarya</taxon>
        <taxon>Ascomycota</taxon>
        <taxon>Pezizomycotina</taxon>
        <taxon>Leotiomycetes</taxon>
        <taxon>Helotiales</taxon>
        <taxon>Sclerotiniaceae</taxon>
        <taxon>Botrytis</taxon>
    </lineage>
</organism>
<proteinExistence type="predicted"/>
<evidence type="ECO:0000256" key="1">
    <source>
        <dbReference type="SAM" id="MobiDB-lite"/>
    </source>
</evidence>
<evidence type="ECO:0000313" key="3">
    <source>
        <dbReference type="Proteomes" id="UP000297280"/>
    </source>
</evidence>
<feature type="compositionally biased region" description="Polar residues" evidence="1">
    <location>
        <begin position="56"/>
        <end position="81"/>
    </location>
</feature>
<dbReference type="Proteomes" id="UP000297280">
    <property type="component" value="Unassembled WGS sequence"/>
</dbReference>
<dbReference type="EMBL" id="PQXO01000976">
    <property type="protein sequence ID" value="TGO81891.1"/>
    <property type="molecule type" value="Genomic_DNA"/>
</dbReference>
<name>A0A4Z1K706_9HELO</name>
<feature type="compositionally biased region" description="Low complexity" evidence="1">
    <location>
        <begin position="82"/>
        <end position="94"/>
    </location>
</feature>
<gene>
    <name evidence="2" type="ORF">BPOR_0982g00040</name>
</gene>
<sequence>MSTSEGNSKDSVSETPKPTAELSHSKHEIKNFSRTNPSKTAHSPLKPNRISRHVTFLTTPINHITPRTPNPTSQFLTNNPQESSSNHTSETNNNPDNSEGSLEESLPHLTIYTSYSTTQNLFTKSTIDWTGLAKAH</sequence>
<evidence type="ECO:0000313" key="2">
    <source>
        <dbReference type="EMBL" id="TGO81891.1"/>
    </source>
</evidence>
<comment type="caution">
    <text evidence="2">The sequence shown here is derived from an EMBL/GenBank/DDBJ whole genome shotgun (WGS) entry which is preliminary data.</text>
</comment>